<dbReference type="EC" id="3.1.3.16" evidence="3"/>
<comment type="similarity">
    <text evidence="1">Belongs to the gyrovirus protein VP2 family.</text>
</comment>
<dbReference type="GO" id="GO:0004722">
    <property type="term" value="F:protein serine/threonine phosphatase activity"/>
    <property type="evidence" value="ECO:0007669"/>
    <property type="project" value="UniProtKB-EC"/>
</dbReference>
<evidence type="ECO:0000256" key="12">
    <source>
        <dbReference type="SAM" id="MobiDB-lite"/>
    </source>
</evidence>
<evidence type="ECO:0000259" key="13">
    <source>
        <dbReference type="Pfam" id="PF02957"/>
    </source>
</evidence>
<evidence type="ECO:0000256" key="4">
    <source>
        <dbReference type="ARBA" id="ARBA00017219"/>
    </source>
</evidence>
<comment type="catalytic activity">
    <reaction evidence="10">
        <text>O-phospho-L-threonyl-[protein] + H2O = L-threonyl-[protein] + phosphate</text>
        <dbReference type="Rhea" id="RHEA:47004"/>
        <dbReference type="Rhea" id="RHEA-COMP:11060"/>
        <dbReference type="Rhea" id="RHEA-COMP:11605"/>
        <dbReference type="ChEBI" id="CHEBI:15377"/>
        <dbReference type="ChEBI" id="CHEBI:30013"/>
        <dbReference type="ChEBI" id="CHEBI:43474"/>
        <dbReference type="ChEBI" id="CHEBI:61977"/>
        <dbReference type="EC" id="3.1.3.16"/>
    </reaction>
</comment>
<feature type="region of interest" description="Disordered" evidence="12">
    <location>
        <begin position="1"/>
        <end position="60"/>
    </location>
</feature>
<proteinExistence type="inferred from homology"/>
<evidence type="ECO:0000256" key="2">
    <source>
        <dbReference type="ARBA" id="ARBA00013064"/>
    </source>
</evidence>
<comment type="catalytic activity">
    <reaction evidence="9">
        <text>O-phospho-L-seryl-[protein] + H2O = L-seryl-[protein] + phosphate</text>
        <dbReference type="Rhea" id="RHEA:20629"/>
        <dbReference type="Rhea" id="RHEA-COMP:9863"/>
        <dbReference type="Rhea" id="RHEA-COMP:11604"/>
        <dbReference type="ChEBI" id="CHEBI:15377"/>
        <dbReference type="ChEBI" id="CHEBI:29999"/>
        <dbReference type="ChEBI" id="CHEBI:43474"/>
        <dbReference type="ChEBI" id="CHEBI:83421"/>
        <dbReference type="EC" id="3.1.3.16"/>
    </reaction>
</comment>
<reference evidence="14" key="1">
    <citation type="journal article" date="2015" name="Virus Genes">
        <title>A new gyrovirus in human feces.</title>
        <authorList>
            <person name="Phan T.G."/>
            <person name="da Costa A.C."/>
            <person name="Zhang W."/>
            <person name="Pothier P."/>
            <person name="Ambert-Balay K."/>
            <person name="Deng X."/>
            <person name="Delwart E."/>
        </authorList>
    </citation>
    <scope>NUCLEOTIDE SEQUENCE</scope>
    <source>
        <strain evidence="14">GyV9</strain>
    </source>
</reference>
<evidence type="ECO:0000256" key="10">
    <source>
        <dbReference type="ARBA" id="ARBA00048336"/>
    </source>
</evidence>
<evidence type="ECO:0000256" key="6">
    <source>
        <dbReference type="ARBA" id="ARBA00022801"/>
    </source>
</evidence>
<dbReference type="GO" id="GO:0004725">
    <property type="term" value="F:protein tyrosine phosphatase activity"/>
    <property type="evidence" value="ECO:0007669"/>
    <property type="project" value="UniProtKB-EC"/>
</dbReference>
<evidence type="ECO:0000256" key="9">
    <source>
        <dbReference type="ARBA" id="ARBA00047761"/>
    </source>
</evidence>
<evidence type="ECO:0000256" key="11">
    <source>
        <dbReference type="ARBA" id="ARBA00051722"/>
    </source>
</evidence>
<comment type="catalytic activity">
    <reaction evidence="11">
        <text>O-phospho-L-tyrosyl-[protein] + H2O = L-tyrosyl-[protein] + phosphate</text>
        <dbReference type="Rhea" id="RHEA:10684"/>
        <dbReference type="Rhea" id="RHEA-COMP:10136"/>
        <dbReference type="Rhea" id="RHEA-COMP:20101"/>
        <dbReference type="ChEBI" id="CHEBI:15377"/>
        <dbReference type="ChEBI" id="CHEBI:43474"/>
        <dbReference type="ChEBI" id="CHEBI:46858"/>
        <dbReference type="ChEBI" id="CHEBI:61978"/>
        <dbReference type="EC" id="3.1.3.48"/>
    </reaction>
</comment>
<keyword evidence="7" id="KW-0904">Protein phosphatase</keyword>
<dbReference type="EC" id="3.1.3.48" evidence="2"/>
<evidence type="ECO:0000256" key="5">
    <source>
        <dbReference type="ARBA" id="ARBA00022518"/>
    </source>
</evidence>
<keyword evidence="5" id="KW-0244">Early protein</keyword>
<dbReference type="EMBL" id="KP742975">
    <property type="protein sequence ID" value="AKQ19377.1"/>
    <property type="molecule type" value="Genomic_DNA"/>
</dbReference>
<evidence type="ECO:0000256" key="3">
    <source>
        <dbReference type="ARBA" id="ARBA00013081"/>
    </source>
</evidence>
<protein>
    <recommendedName>
        <fullName evidence="4">Dual specificity protein phosphatase VP2</fullName>
        <ecNumber evidence="3">3.1.3.16</ecNumber>
        <ecNumber evidence="2">3.1.3.48</ecNumber>
    </recommendedName>
</protein>
<feature type="region of interest" description="Disordered" evidence="12">
    <location>
        <begin position="184"/>
        <end position="210"/>
    </location>
</feature>
<organism evidence="14">
    <name type="scientific">Gyrovirus GyV9</name>
    <dbReference type="NCBI Taxonomy" id="1682185"/>
    <lineage>
        <taxon>Viruses</taxon>
        <taxon>Monodnaviria</taxon>
        <taxon>Shotokuvirae</taxon>
        <taxon>Commensaviricota</taxon>
        <taxon>Cardeaviricetes</taxon>
        <taxon>Sanitavirales</taxon>
        <taxon>Anelloviridae</taxon>
        <taxon>Gyrovirus</taxon>
    </lineage>
</organism>
<sequence length="236" mass="26807">MSNIKGSSAAGGSEFAYSKEGPIGPRGAGPGRDSKNTSCHNGCDGHTPPTPDADKRHREWTTSDGIKASNKFVAVGNDCLQKSPNWYRTCYNRAIASWLRDCRLSHDKICKCGQFRSHWFQQCSRLEEKSTETEELLMRPLLEQGKRARRRLEYLEAVEKGKKRPYKKRRKIVRWEDIPEDVWDGTIEANGDGDDDSQESELSEYEDVDFDLNPEEEDLRGILRRGSSTPGPVRIL</sequence>
<dbReference type="InterPro" id="IPR004118">
    <property type="entry name" value="HEV_TT_vir_Orf2/Gyrovir_Vp2_N"/>
</dbReference>
<feature type="compositionally biased region" description="Acidic residues" evidence="12">
    <location>
        <begin position="191"/>
        <end position="210"/>
    </location>
</feature>
<feature type="domain" description="Hepatitis TT virus Orf2/Gyrovirus Vp2 N-terminal" evidence="13">
    <location>
        <begin position="93"/>
        <end position="132"/>
    </location>
</feature>
<evidence type="ECO:0000256" key="8">
    <source>
        <dbReference type="ARBA" id="ARBA00024766"/>
    </source>
</evidence>
<evidence type="ECO:0000256" key="7">
    <source>
        <dbReference type="ARBA" id="ARBA00022912"/>
    </source>
</evidence>
<evidence type="ECO:0000256" key="1">
    <source>
        <dbReference type="ARBA" id="ARBA00008237"/>
    </source>
</evidence>
<accession>A0A0H4U9T2</accession>
<reference evidence="14" key="2">
    <citation type="submission" date="2015-02" db="EMBL/GenBank/DDBJ databases">
        <authorList>
            <person name="Phan T."/>
            <person name="Delwart E."/>
        </authorList>
    </citation>
    <scope>NUCLEOTIDE SEQUENCE</scope>
    <source>
        <strain evidence="14">GyV9</strain>
    </source>
</reference>
<name>A0A0H4U9T2_9VIRU</name>
<dbReference type="Pfam" id="PF02957">
    <property type="entry name" value="TT_ORF2-like"/>
    <property type="match status" value="1"/>
</dbReference>
<comment type="function">
    <text evidence="8">May act as a scaffold protein in virion assembly. May also play a role in intracellular signaling during viral replication.</text>
</comment>
<keyword evidence="6" id="KW-0378">Hydrolase</keyword>
<evidence type="ECO:0000313" key="14">
    <source>
        <dbReference type="EMBL" id="AKQ19377.1"/>
    </source>
</evidence>